<dbReference type="EC" id="2.8.1.7" evidence="3"/>
<protein>
    <recommendedName>
        <fullName evidence="3">cysteine desulfurase</fullName>
        <ecNumber evidence="3">2.8.1.7</ecNumber>
    </recommendedName>
</protein>
<dbReference type="GO" id="GO:0031071">
    <property type="term" value="F:cysteine desulfurase activity"/>
    <property type="evidence" value="ECO:0007669"/>
    <property type="project" value="UniProtKB-EC"/>
</dbReference>
<feature type="domain" description="Aminotransferase class V" evidence="8">
    <location>
        <begin position="19"/>
        <end position="378"/>
    </location>
</feature>
<keyword evidence="4" id="KW-0808">Transferase</keyword>
<dbReference type="GO" id="GO:0008483">
    <property type="term" value="F:transaminase activity"/>
    <property type="evidence" value="ECO:0007669"/>
    <property type="project" value="UniProtKB-KW"/>
</dbReference>
<comment type="catalytic activity">
    <reaction evidence="6">
        <text>(sulfur carrier)-H + L-cysteine = (sulfur carrier)-SH + L-alanine</text>
        <dbReference type="Rhea" id="RHEA:43892"/>
        <dbReference type="Rhea" id="RHEA-COMP:14737"/>
        <dbReference type="Rhea" id="RHEA-COMP:14739"/>
        <dbReference type="ChEBI" id="CHEBI:29917"/>
        <dbReference type="ChEBI" id="CHEBI:35235"/>
        <dbReference type="ChEBI" id="CHEBI:57972"/>
        <dbReference type="ChEBI" id="CHEBI:64428"/>
        <dbReference type="EC" id="2.8.1.7"/>
    </reaction>
</comment>
<dbReference type="InterPro" id="IPR015422">
    <property type="entry name" value="PyrdxlP-dep_Trfase_small"/>
</dbReference>
<dbReference type="InterPro" id="IPR015421">
    <property type="entry name" value="PyrdxlP-dep_Trfase_major"/>
</dbReference>
<dbReference type="PANTHER" id="PTHR43586">
    <property type="entry name" value="CYSTEINE DESULFURASE"/>
    <property type="match status" value="1"/>
</dbReference>
<evidence type="ECO:0000256" key="2">
    <source>
        <dbReference type="ARBA" id="ARBA00010447"/>
    </source>
</evidence>
<dbReference type="GO" id="GO:0006534">
    <property type="term" value="P:cysteine metabolic process"/>
    <property type="evidence" value="ECO:0007669"/>
    <property type="project" value="InterPro"/>
</dbReference>
<dbReference type="Gene3D" id="3.40.640.10">
    <property type="entry name" value="Type I PLP-dependent aspartate aminotransferase-like (Major domain)"/>
    <property type="match status" value="1"/>
</dbReference>
<reference evidence="9" key="1">
    <citation type="submission" date="2020-04" db="EMBL/GenBank/DDBJ databases">
        <authorList>
            <person name="Zhang T."/>
        </authorList>
    </citation>
    <scope>NUCLEOTIDE SEQUENCE</scope>
    <source>
        <strain evidence="9">HKST-UBA09</strain>
    </source>
</reference>
<dbReference type="InterPro" id="IPR015424">
    <property type="entry name" value="PyrdxlP-dep_Trfase"/>
</dbReference>
<dbReference type="Proteomes" id="UP000714915">
    <property type="component" value="Unassembled WGS sequence"/>
</dbReference>
<evidence type="ECO:0000313" key="10">
    <source>
        <dbReference type="Proteomes" id="UP000714915"/>
    </source>
</evidence>
<evidence type="ECO:0000313" key="9">
    <source>
        <dbReference type="EMBL" id="MCA9386972.1"/>
    </source>
</evidence>
<dbReference type="AlphaFoldDB" id="A0A955LA81"/>
<accession>A0A955LA81</accession>
<evidence type="ECO:0000256" key="4">
    <source>
        <dbReference type="ARBA" id="ARBA00022679"/>
    </source>
</evidence>
<dbReference type="Gene3D" id="3.90.1150.10">
    <property type="entry name" value="Aspartate Aminotransferase, domain 1"/>
    <property type="match status" value="1"/>
</dbReference>
<evidence type="ECO:0000256" key="7">
    <source>
        <dbReference type="RuleBase" id="RU004504"/>
    </source>
</evidence>
<dbReference type="PANTHER" id="PTHR43586:SF8">
    <property type="entry name" value="CYSTEINE DESULFURASE 1, CHLOROPLASTIC"/>
    <property type="match status" value="1"/>
</dbReference>
<name>A0A955LA81_9BACT</name>
<keyword evidence="5" id="KW-0663">Pyridoxal phosphate</keyword>
<reference evidence="9" key="2">
    <citation type="journal article" date="2021" name="Microbiome">
        <title>Successional dynamics and alternative stable states in a saline activated sludge microbial community over 9 years.</title>
        <authorList>
            <person name="Wang Y."/>
            <person name="Ye J."/>
            <person name="Ju F."/>
            <person name="Liu L."/>
            <person name="Boyd J.A."/>
            <person name="Deng Y."/>
            <person name="Parks D.H."/>
            <person name="Jiang X."/>
            <person name="Yin X."/>
            <person name="Woodcroft B.J."/>
            <person name="Tyson G.W."/>
            <person name="Hugenholtz P."/>
            <person name="Polz M.F."/>
            <person name="Zhang T."/>
        </authorList>
    </citation>
    <scope>NUCLEOTIDE SEQUENCE</scope>
    <source>
        <strain evidence="9">HKST-UBA09</strain>
    </source>
</reference>
<comment type="caution">
    <text evidence="9">The sequence shown here is derived from an EMBL/GenBank/DDBJ whole genome shotgun (WGS) entry which is preliminary data.</text>
</comment>
<sequence>MDIKTIKKQFPIFNNQNIVYLDSAATTQKPSSVIDSISEYYEHFNSNVHRGLYPLATKSTEVYENSREKIAEFINADPDEIIFVSGATEALNGLSRSLILSGLLTKNSQITLTQLDHHSNILPWQKLTNKDIDYITVNNDYVFDLEQIKSIKTDLLAFPLVSNVTGTIFPTDSLNEFKGITVADATQAVGHIKVDVKKMNIDFLVLSGHKMYGPMGIGVLYGKKKLLEKLPPFNVGGGMIKQVEEQDYVPSSGIEKFEAGTPNVADAYALSKAIDFIQQVGIDKIIEHENYLKGIFLKELESMDNISIFHSRQNSTGVISFSHNSVHAHDIAQYLGDNGVCVRAGHHCTQILHKYRLNIPASVRVSFGIYNNRDDVEKCLNLIKASIKLYS</sequence>
<dbReference type="PROSITE" id="PS00595">
    <property type="entry name" value="AA_TRANSFER_CLASS_5"/>
    <property type="match status" value="1"/>
</dbReference>
<dbReference type="Pfam" id="PF00266">
    <property type="entry name" value="Aminotran_5"/>
    <property type="match status" value="1"/>
</dbReference>
<dbReference type="CDD" id="cd06453">
    <property type="entry name" value="SufS_like"/>
    <property type="match status" value="1"/>
</dbReference>
<dbReference type="InterPro" id="IPR000192">
    <property type="entry name" value="Aminotrans_V_dom"/>
</dbReference>
<dbReference type="InterPro" id="IPR020578">
    <property type="entry name" value="Aminotrans_V_PyrdxlP_BS"/>
</dbReference>
<organism evidence="9 10">
    <name type="scientific">Candidatus Dojkabacteria bacterium</name>
    <dbReference type="NCBI Taxonomy" id="2099670"/>
    <lineage>
        <taxon>Bacteria</taxon>
        <taxon>Candidatus Dojkabacteria</taxon>
    </lineage>
</organism>
<keyword evidence="9" id="KW-0032">Aminotransferase</keyword>
<proteinExistence type="inferred from homology"/>
<evidence type="ECO:0000256" key="5">
    <source>
        <dbReference type="ARBA" id="ARBA00022898"/>
    </source>
</evidence>
<evidence type="ECO:0000256" key="1">
    <source>
        <dbReference type="ARBA" id="ARBA00001933"/>
    </source>
</evidence>
<evidence type="ECO:0000256" key="3">
    <source>
        <dbReference type="ARBA" id="ARBA00012239"/>
    </source>
</evidence>
<comment type="cofactor">
    <cofactor evidence="1 7">
        <name>pyridoxal 5'-phosphate</name>
        <dbReference type="ChEBI" id="CHEBI:597326"/>
    </cofactor>
</comment>
<dbReference type="EMBL" id="JAGQLF010000031">
    <property type="protein sequence ID" value="MCA9386972.1"/>
    <property type="molecule type" value="Genomic_DNA"/>
</dbReference>
<evidence type="ECO:0000256" key="6">
    <source>
        <dbReference type="ARBA" id="ARBA00050776"/>
    </source>
</evidence>
<gene>
    <name evidence="9" type="ORF">KC669_02970</name>
</gene>
<dbReference type="SUPFAM" id="SSF53383">
    <property type="entry name" value="PLP-dependent transferases"/>
    <property type="match status" value="1"/>
</dbReference>
<dbReference type="InterPro" id="IPR010970">
    <property type="entry name" value="Cys_dSase_SufS"/>
</dbReference>
<comment type="similarity">
    <text evidence="2">Belongs to the class-V pyridoxal-phosphate-dependent aminotransferase family. Csd subfamily.</text>
</comment>
<evidence type="ECO:0000259" key="8">
    <source>
        <dbReference type="Pfam" id="PF00266"/>
    </source>
</evidence>
<dbReference type="GO" id="GO:0030170">
    <property type="term" value="F:pyridoxal phosphate binding"/>
    <property type="evidence" value="ECO:0007669"/>
    <property type="project" value="InterPro"/>
</dbReference>